<dbReference type="EMBL" id="BGZN01000034">
    <property type="protein sequence ID" value="GBR74201.1"/>
    <property type="molecule type" value="Genomic_DNA"/>
</dbReference>
<evidence type="ECO:0000313" key="1">
    <source>
        <dbReference type="EMBL" id="GBR74201.1"/>
    </source>
</evidence>
<accession>A0A388TCJ1</accession>
<dbReference type="Proteomes" id="UP000269352">
    <property type="component" value="Unassembled WGS sequence"/>
</dbReference>
<organism evidence="1 2">
    <name type="scientific">Termititenax aidoneus</name>
    <dbReference type="NCBI Taxonomy" id="2218524"/>
    <lineage>
        <taxon>Bacteria</taxon>
        <taxon>Bacillati</taxon>
        <taxon>Candidatus Margulisiibacteriota</taxon>
        <taxon>Candidatus Termititenacia</taxon>
        <taxon>Candidatus Termititenacales</taxon>
        <taxon>Candidatus Termititenacaceae</taxon>
        <taxon>Candidatus Termititenax</taxon>
    </lineage>
</organism>
<comment type="caution">
    <text evidence="1">The sequence shown here is derived from an EMBL/GenBank/DDBJ whole genome shotgun (WGS) entry which is preliminary data.</text>
</comment>
<protein>
    <submittedName>
        <fullName evidence="1">Uncharacterized protein</fullName>
    </submittedName>
</protein>
<gene>
    <name evidence="1" type="ORF">NO1_1422</name>
</gene>
<proteinExistence type="predicted"/>
<dbReference type="AlphaFoldDB" id="A0A388TCJ1"/>
<reference evidence="1 2" key="1">
    <citation type="journal article" date="2019" name="ISME J.">
        <title>Genome analyses of uncultured TG2/ZB3 bacteria in 'Margulisbacteria' specifically attached to ectosymbiotic spirochetes of protists in the termite gut.</title>
        <authorList>
            <person name="Utami Y.D."/>
            <person name="Kuwahara H."/>
            <person name="Igai K."/>
            <person name="Murakami T."/>
            <person name="Sugaya K."/>
            <person name="Morikawa T."/>
            <person name="Nagura Y."/>
            <person name="Yuki M."/>
            <person name="Deevong P."/>
            <person name="Inoue T."/>
            <person name="Kihara K."/>
            <person name="Lo N."/>
            <person name="Yamada A."/>
            <person name="Ohkuma M."/>
            <person name="Hongoh Y."/>
        </authorList>
    </citation>
    <scope>NUCLEOTIDE SEQUENCE [LARGE SCALE GENOMIC DNA]</scope>
    <source>
        <strain evidence="1">NkOx7-01</strain>
    </source>
</reference>
<evidence type="ECO:0000313" key="2">
    <source>
        <dbReference type="Proteomes" id="UP000269352"/>
    </source>
</evidence>
<name>A0A388TCJ1_TERA1</name>
<sequence length="78" mass="8815">MQTAAYGIYKNGQIILDEPAQAEAPARVLVVFLENQKVRKSKLADFFKLYGAWEDKRGAEAIIKDIYNSRLAKADIKL</sequence>
<keyword evidence="2" id="KW-1185">Reference proteome</keyword>